<name>A0AAI8VG47_9PEZI</name>
<dbReference type="InterPro" id="IPR027417">
    <property type="entry name" value="P-loop_NTPase"/>
</dbReference>
<dbReference type="SUPFAM" id="SSF52540">
    <property type="entry name" value="P-loop containing nucleoside triphosphate hydrolases"/>
    <property type="match status" value="1"/>
</dbReference>
<gene>
    <name evidence="1" type="ORF">KHLLAP_LOCUS4494</name>
</gene>
<dbReference type="PANTHER" id="PTHR36978:SF8">
    <property type="entry name" value="NAD DEPENDENT EPIMERASE_DEHYDRATASE"/>
    <property type="match status" value="1"/>
</dbReference>
<sequence>MSTINPDPLALAPPLDRLQLRLLQTLYPLPAHPPPPRSSSKPMAVLCLGLPRTGTESLALALEILDIAPVYHGWNNNNNNNNKDPSNCATWNSFASFKRENGDGKMIPREHFEQILSGAVAVADFPATAFSKDLAEVYPEAKIVLN</sequence>
<reference evidence="1" key="1">
    <citation type="submission" date="2023-10" db="EMBL/GenBank/DDBJ databases">
        <authorList>
            <person name="Hackl T."/>
        </authorList>
    </citation>
    <scope>NUCLEOTIDE SEQUENCE</scope>
</reference>
<dbReference type="Proteomes" id="UP001295740">
    <property type="component" value="Unassembled WGS sequence"/>
</dbReference>
<dbReference type="PANTHER" id="PTHR36978">
    <property type="entry name" value="P-LOOP CONTAINING NUCLEOTIDE TRIPHOSPHATE HYDROLASE"/>
    <property type="match status" value="1"/>
</dbReference>
<proteinExistence type="predicted"/>
<protein>
    <submittedName>
        <fullName evidence="1">Uu.00g114200.m01.CDS01</fullName>
    </submittedName>
</protein>
<keyword evidence="2" id="KW-1185">Reference proteome</keyword>
<evidence type="ECO:0000313" key="1">
    <source>
        <dbReference type="EMBL" id="CAJ2504026.1"/>
    </source>
</evidence>
<dbReference type="EMBL" id="CAUWAG010000006">
    <property type="protein sequence ID" value="CAJ2504026.1"/>
    <property type="molecule type" value="Genomic_DNA"/>
</dbReference>
<dbReference type="InterPro" id="IPR040632">
    <property type="entry name" value="Sulfotransfer_4"/>
</dbReference>
<comment type="caution">
    <text evidence="1">The sequence shown here is derived from an EMBL/GenBank/DDBJ whole genome shotgun (WGS) entry which is preliminary data.</text>
</comment>
<dbReference type="Gene3D" id="3.40.50.300">
    <property type="entry name" value="P-loop containing nucleotide triphosphate hydrolases"/>
    <property type="match status" value="1"/>
</dbReference>
<accession>A0AAI8VG47</accession>
<dbReference type="Pfam" id="PF17784">
    <property type="entry name" value="Sulfotransfer_4"/>
    <property type="match status" value="1"/>
</dbReference>
<dbReference type="AlphaFoldDB" id="A0AAI8VG47"/>
<evidence type="ECO:0000313" key="2">
    <source>
        <dbReference type="Proteomes" id="UP001295740"/>
    </source>
</evidence>
<organism evidence="1 2">
    <name type="scientific">Anthostomella pinea</name>
    <dbReference type="NCBI Taxonomy" id="933095"/>
    <lineage>
        <taxon>Eukaryota</taxon>
        <taxon>Fungi</taxon>
        <taxon>Dikarya</taxon>
        <taxon>Ascomycota</taxon>
        <taxon>Pezizomycotina</taxon>
        <taxon>Sordariomycetes</taxon>
        <taxon>Xylariomycetidae</taxon>
        <taxon>Xylariales</taxon>
        <taxon>Xylariaceae</taxon>
        <taxon>Anthostomella</taxon>
    </lineage>
</organism>